<evidence type="ECO:0000313" key="3">
    <source>
        <dbReference type="Proteomes" id="UP000315295"/>
    </source>
</evidence>
<dbReference type="GO" id="GO:0006779">
    <property type="term" value="P:porphyrin-containing compound biosynthetic process"/>
    <property type="evidence" value="ECO:0007669"/>
    <property type="project" value="TreeGrafter"/>
</dbReference>
<sequence length="185" mass="21031">MKEYTGYVENMENDLVECGESPRTVQDMATDVVMLSLRTSRGLDSKSFGEAYGSSLVLSLCKAYKPYVESGHVVLLDEQSAADEFNPLLVNKTRLKESTRVEHKHSSSFMASSKLNALYFLHSRASEERFYSCTYRCHSRRENGAAENHGRNMRHSSDKRPAEHIQETNMFKFPAMGEASQKRIC</sequence>
<keyword evidence="3" id="KW-1185">Reference proteome</keyword>
<gene>
    <name evidence="2" type="ORF">C1H46_023862</name>
</gene>
<protein>
    <submittedName>
        <fullName evidence="2">Uncharacterized protein</fullName>
    </submittedName>
</protein>
<dbReference type="GO" id="GO:0005737">
    <property type="term" value="C:cytoplasm"/>
    <property type="evidence" value="ECO:0007669"/>
    <property type="project" value="TreeGrafter"/>
</dbReference>
<dbReference type="STRING" id="106549.A0A540LVZ2"/>
<accession>A0A540LVZ2</accession>
<feature type="region of interest" description="Disordered" evidence="1">
    <location>
        <begin position="144"/>
        <end position="163"/>
    </location>
</feature>
<evidence type="ECO:0000256" key="1">
    <source>
        <dbReference type="SAM" id="MobiDB-lite"/>
    </source>
</evidence>
<dbReference type="GO" id="GO:0051539">
    <property type="term" value="F:4 iron, 4 sulfur cluster binding"/>
    <property type="evidence" value="ECO:0007669"/>
    <property type="project" value="TreeGrafter"/>
</dbReference>
<dbReference type="InterPro" id="IPR034505">
    <property type="entry name" value="Coproporphyrinogen-III_oxidase"/>
</dbReference>
<evidence type="ECO:0000313" key="2">
    <source>
        <dbReference type="EMBL" id="TQD90568.1"/>
    </source>
</evidence>
<reference evidence="2 3" key="1">
    <citation type="journal article" date="2019" name="G3 (Bethesda)">
        <title>Sequencing of a Wild Apple (Malus baccata) Genome Unravels the Differences Between Cultivated and Wild Apple Species Regarding Disease Resistance and Cold Tolerance.</title>
        <authorList>
            <person name="Chen X."/>
        </authorList>
    </citation>
    <scope>NUCLEOTIDE SEQUENCE [LARGE SCALE GENOMIC DNA]</scope>
    <source>
        <strain evidence="3">cv. Shandingzi</strain>
        <tissue evidence="2">Leaves</tissue>
    </source>
</reference>
<dbReference type="Proteomes" id="UP000315295">
    <property type="component" value="Unassembled WGS sequence"/>
</dbReference>
<dbReference type="PANTHER" id="PTHR13932">
    <property type="entry name" value="COPROPORPHYRINIGEN III OXIDASE"/>
    <property type="match status" value="1"/>
</dbReference>
<name>A0A540LVZ2_MALBA</name>
<organism evidence="2 3">
    <name type="scientific">Malus baccata</name>
    <name type="common">Siberian crab apple</name>
    <name type="synonym">Pyrus baccata</name>
    <dbReference type="NCBI Taxonomy" id="106549"/>
    <lineage>
        <taxon>Eukaryota</taxon>
        <taxon>Viridiplantae</taxon>
        <taxon>Streptophyta</taxon>
        <taxon>Embryophyta</taxon>
        <taxon>Tracheophyta</taxon>
        <taxon>Spermatophyta</taxon>
        <taxon>Magnoliopsida</taxon>
        <taxon>eudicotyledons</taxon>
        <taxon>Gunneridae</taxon>
        <taxon>Pentapetalae</taxon>
        <taxon>rosids</taxon>
        <taxon>fabids</taxon>
        <taxon>Rosales</taxon>
        <taxon>Rosaceae</taxon>
        <taxon>Amygdaloideae</taxon>
        <taxon>Maleae</taxon>
        <taxon>Malus</taxon>
    </lineage>
</organism>
<dbReference type="EMBL" id="VIEB01000448">
    <property type="protein sequence ID" value="TQD90568.1"/>
    <property type="molecule type" value="Genomic_DNA"/>
</dbReference>
<proteinExistence type="predicted"/>
<dbReference type="AlphaFoldDB" id="A0A540LVZ2"/>
<dbReference type="PANTHER" id="PTHR13932:SF5">
    <property type="entry name" value="RADICAL S-ADENOSYL METHIONINE DOMAIN-CONTAINING PROTEIN 1, MITOCHONDRIAL"/>
    <property type="match status" value="1"/>
</dbReference>
<comment type="caution">
    <text evidence="2">The sequence shown here is derived from an EMBL/GenBank/DDBJ whole genome shotgun (WGS) entry which is preliminary data.</text>
</comment>